<feature type="compositionally biased region" description="Basic and acidic residues" evidence="1">
    <location>
        <begin position="201"/>
        <end position="220"/>
    </location>
</feature>
<dbReference type="OrthoDB" id="4641925at2"/>
<protein>
    <submittedName>
        <fullName evidence="3">IF2 family translation initiation factor</fullName>
    </submittedName>
</protein>
<feature type="region of interest" description="Disordered" evidence="1">
    <location>
        <begin position="186"/>
        <end position="227"/>
    </location>
</feature>
<evidence type="ECO:0000256" key="1">
    <source>
        <dbReference type="SAM" id="MobiDB-lite"/>
    </source>
</evidence>
<reference evidence="2 5" key="2">
    <citation type="journal article" date="2019" name="Emerg. Microbes Infect.">
        <title>Comprehensive subspecies identification of 175 nontuberculous mycobacteria species based on 7547 genomic profiles.</title>
        <authorList>
            <person name="Matsumoto Y."/>
            <person name="Kinjo T."/>
            <person name="Motooka D."/>
            <person name="Nabeya D."/>
            <person name="Jung N."/>
            <person name="Uechi K."/>
            <person name="Horii T."/>
            <person name="Iida T."/>
            <person name="Fujita J."/>
            <person name="Nakamura S."/>
        </authorList>
    </citation>
    <scope>NUCLEOTIDE SEQUENCE [LARGE SCALE GENOMIC DNA]</scope>
    <source>
        <strain evidence="2 5">JCM 12405</strain>
    </source>
</reference>
<organism evidence="3 4">
    <name type="scientific">Mycolicibacterium doricum</name>
    <dbReference type="NCBI Taxonomy" id="126673"/>
    <lineage>
        <taxon>Bacteria</taxon>
        <taxon>Bacillati</taxon>
        <taxon>Actinomycetota</taxon>
        <taxon>Actinomycetes</taxon>
        <taxon>Mycobacteriales</taxon>
        <taxon>Mycobacteriaceae</taxon>
        <taxon>Mycolicibacterium</taxon>
    </lineage>
</organism>
<feature type="region of interest" description="Disordered" evidence="1">
    <location>
        <begin position="84"/>
        <end position="172"/>
    </location>
</feature>
<evidence type="ECO:0000313" key="3">
    <source>
        <dbReference type="EMBL" id="ORV40334.1"/>
    </source>
</evidence>
<gene>
    <name evidence="3" type="ORF">AWC01_12430</name>
    <name evidence="2" type="ORF">MDOR_25030</name>
</gene>
<keyword evidence="4" id="KW-1185">Reference proteome</keyword>
<name>A0A1X1T6X4_9MYCO</name>
<sequence length="227" mass="25141">MKITDIPFAVLRLQYQVARFPLQVIENRVVARLDSEAPARLFYERSLGMLDLAVGNALGAPDVEERGAALVERSEALRRAAQLDATATQVHEQAEADLESTREQAKRETQQADQDRKEEKREARQTAAERKQNAVHNAQKKAADAKEEADRVAAQRVESAEAARREEEAVISATEKSIEKVAQTKLDDAADKAGTAAAKRAQADRVEELADTEKEKRQQERAANNGN</sequence>
<accession>A0A1X1T6X4</accession>
<keyword evidence="3" id="KW-0396">Initiation factor</keyword>
<dbReference type="KEGG" id="mdr:MDOR_25030"/>
<dbReference type="GO" id="GO:0003743">
    <property type="term" value="F:translation initiation factor activity"/>
    <property type="evidence" value="ECO:0007669"/>
    <property type="project" value="UniProtKB-KW"/>
</dbReference>
<proteinExistence type="predicted"/>
<dbReference type="AlphaFoldDB" id="A0A1X1T6X4"/>
<keyword evidence="3" id="KW-0648">Protein biosynthesis</keyword>
<reference evidence="3 4" key="1">
    <citation type="submission" date="2016-01" db="EMBL/GenBank/DDBJ databases">
        <title>The new phylogeny of the genus Mycobacterium.</title>
        <authorList>
            <person name="Tarcisio F."/>
            <person name="Conor M."/>
            <person name="Antonella G."/>
            <person name="Elisabetta G."/>
            <person name="Giulia F.S."/>
            <person name="Sara T."/>
            <person name="Anna F."/>
            <person name="Clotilde B."/>
            <person name="Roberto B."/>
            <person name="Veronica D.S."/>
            <person name="Fabio R."/>
            <person name="Monica P."/>
            <person name="Olivier J."/>
            <person name="Enrico T."/>
            <person name="Nicola S."/>
        </authorList>
    </citation>
    <scope>NUCLEOTIDE SEQUENCE [LARGE SCALE GENOMIC DNA]</scope>
    <source>
        <strain evidence="3 4">DSM 44339</strain>
    </source>
</reference>
<feature type="compositionally biased region" description="Basic and acidic residues" evidence="1">
    <location>
        <begin position="141"/>
        <end position="168"/>
    </location>
</feature>
<dbReference type="RefSeq" id="WP_085191401.1">
    <property type="nucleotide sequence ID" value="NZ_AP022605.1"/>
</dbReference>
<evidence type="ECO:0000313" key="5">
    <source>
        <dbReference type="Proteomes" id="UP000467201"/>
    </source>
</evidence>
<evidence type="ECO:0000313" key="4">
    <source>
        <dbReference type="Proteomes" id="UP000193564"/>
    </source>
</evidence>
<dbReference type="EMBL" id="LQOS01000030">
    <property type="protein sequence ID" value="ORV40334.1"/>
    <property type="molecule type" value="Genomic_DNA"/>
</dbReference>
<reference evidence="2" key="3">
    <citation type="submission" date="2020-02" db="EMBL/GenBank/DDBJ databases">
        <authorList>
            <person name="Matsumoto Y."/>
            <person name="Motooka D."/>
            <person name="Nakamura S."/>
        </authorList>
    </citation>
    <scope>NUCLEOTIDE SEQUENCE</scope>
    <source>
        <strain evidence="2">JCM 12405</strain>
    </source>
</reference>
<dbReference type="Proteomes" id="UP000193564">
    <property type="component" value="Unassembled WGS sequence"/>
</dbReference>
<evidence type="ECO:0000313" key="2">
    <source>
        <dbReference type="EMBL" id="BBZ08334.1"/>
    </source>
</evidence>
<dbReference type="STRING" id="126673.AWC01_12430"/>
<feature type="compositionally biased region" description="Basic and acidic residues" evidence="1">
    <location>
        <begin position="99"/>
        <end position="132"/>
    </location>
</feature>
<dbReference type="EMBL" id="AP022605">
    <property type="protein sequence ID" value="BBZ08334.1"/>
    <property type="molecule type" value="Genomic_DNA"/>
</dbReference>
<dbReference type="Proteomes" id="UP000467201">
    <property type="component" value="Chromosome"/>
</dbReference>